<dbReference type="InterPro" id="IPR001343">
    <property type="entry name" value="Hemolysn_Ca-bd"/>
</dbReference>
<reference evidence="6 7" key="1">
    <citation type="submission" date="2024-09" db="EMBL/GenBank/DDBJ databases">
        <title>Nodulacao em especies de Leguminosae Basais da Amazonia e Caracterizacao dos Rizobios e Bacterias Associadas aos Nodulos.</title>
        <authorList>
            <person name="Jambeiro I.C.A."/>
            <person name="Lopes I.S."/>
            <person name="Aguiar E.R.G.R."/>
            <person name="Santos A.F.J."/>
            <person name="Dos Santos J.M.F."/>
            <person name="Gross E."/>
        </authorList>
    </citation>
    <scope>NUCLEOTIDE SEQUENCE [LARGE SCALE GENOMIC DNA]</scope>
    <source>
        <strain evidence="6 7">BRUESC1165</strain>
    </source>
</reference>
<comment type="subcellular location">
    <subcellularLocation>
        <location evidence="1">Membrane</location>
        <topology evidence="1">Single-pass membrane protein</topology>
    </subcellularLocation>
</comment>
<dbReference type="PRINTS" id="PR00313">
    <property type="entry name" value="CABNDNGRPT"/>
</dbReference>
<evidence type="ECO:0000256" key="3">
    <source>
        <dbReference type="ARBA" id="ARBA00022989"/>
    </source>
</evidence>
<dbReference type="SUPFAM" id="SSF51120">
    <property type="entry name" value="beta-Roll"/>
    <property type="match status" value="1"/>
</dbReference>
<feature type="domain" description="Cadherin" evidence="5">
    <location>
        <begin position="204"/>
        <end position="305"/>
    </location>
</feature>
<evidence type="ECO:0000256" key="2">
    <source>
        <dbReference type="ARBA" id="ARBA00022692"/>
    </source>
</evidence>
<proteinExistence type="predicted"/>
<dbReference type="EMBL" id="JBHOMY010000049">
    <property type="protein sequence ID" value="MFC1458392.1"/>
    <property type="molecule type" value="Genomic_DNA"/>
</dbReference>
<keyword evidence="2" id="KW-0812">Transmembrane</keyword>
<evidence type="ECO:0000313" key="7">
    <source>
        <dbReference type="Proteomes" id="UP001593940"/>
    </source>
</evidence>
<name>A0ABV6YAU0_9HYPH</name>
<dbReference type="InterPro" id="IPR015919">
    <property type="entry name" value="Cadherin-like_sf"/>
</dbReference>
<dbReference type="RefSeq" id="WP_377030342.1">
    <property type="nucleotide sequence ID" value="NZ_JBHOMY010000049.1"/>
</dbReference>
<protein>
    <recommendedName>
        <fullName evidence="5">Cadherin domain-containing protein</fullName>
    </recommendedName>
</protein>
<evidence type="ECO:0000313" key="6">
    <source>
        <dbReference type="EMBL" id="MFC1458392.1"/>
    </source>
</evidence>
<sequence>MATLVISSNTLGEDAQAGALVGTLSVAGEIAAGETFTFILDDERFQIIDGNQLVVKSGSFNFEGLEKQFTLNIQAVGSQNTPVEAAPVVISLTNVNEAPTDITLVSGGTIGDNAILGATVATLAGQDPDRGDLLTYTIVTDINGATEYDHPYLGTSGSEIVVKHDLSDASIEPMPVYVKVTDAKGLSYVKQITLTVTPVNEAPEVNAEPVEVLDGSKGGTLVAVISAIDPEDGVLTYKISAASAQWFSLVDNNDGTWNVVVKQGVTLRSDRAAFQSLVVEVSDNAGNTTSETVFLNINEKLEPEATFEFREVGRNTPAGILVGTLVAYDPEGEAVSYTLSGESAKLFSLVKNEDGTYGVLVKQGVTLDYTDEAQRSFTVKVSDGFNFSFEETFDLVFGSYTLVSVSEGAGGGTIVGKLVPTDDDGNQLSYSLSDANSSLFDLVANSSGGYDVVVRSGVTLDYENDSHHILGVNVTNNIGTVSKSFEISLRDVNVIPTATLTSITVNEGAGDHAIAGKLKAVDVEDEELTCILSAESAAWFELIDNGDGDYDIVVRDGIKLDYENPSHRVVNVVVSDGVHSLSRTLNLSLIDGVDTLIGAAKTDSLNGTAGRDIIKGLAGNDMLTGNTGNDRLYGGTGKDVLNGGGGQDVFVFDSKPNKKTNLDKVADFTVVDDSMWLENKIFTKLGKKGSETSPAQIKKSFFVVGDKVKDKDDYLIYNKKTGALSYDADGSGSQAAVQIAALSKKLGLTHKDFFVI</sequence>
<keyword evidence="7" id="KW-1185">Reference proteome</keyword>
<dbReference type="Pfam" id="PF00353">
    <property type="entry name" value="HemolysinCabind"/>
    <property type="match status" value="1"/>
</dbReference>
<dbReference type="Gene3D" id="2.60.40.60">
    <property type="entry name" value="Cadherins"/>
    <property type="match status" value="3"/>
</dbReference>
<dbReference type="CDD" id="cd11304">
    <property type="entry name" value="Cadherin_repeat"/>
    <property type="match status" value="2"/>
</dbReference>
<dbReference type="Proteomes" id="UP001593940">
    <property type="component" value="Unassembled WGS sequence"/>
</dbReference>
<dbReference type="InterPro" id="IPR011049">
    <property type="entry name" value="Serralysin-like_metalloprot_C"/>
</dbReference>
<dbReference type="SUPFAM" id="SSF49313">
    <property type="entry name" value="Cadherin-like"/>
    <property type="match status" value="2"/>
</dbReference>
<accession>A0ABV6YAU0</accession>
<keyword evidence="4" id="KW-0325">Glycoprotein</keyword>
<keyword evidence="3" id="KW-1133">Transmembrane helix</keyword>
<dbReference type="InterPro" id="IPR002126">
    <property type="entry name" value="Cadherin-like_dom"/>
</dbReference>
<dbReference type="PROSITE" id="PS00330">
    <property type="entry name" value="HEMOLYSIN_CALCIUM"/>
    <property type="match status" value="2"/>
</dbReference>
<evidence type="ECO:0000256" key="1">
    <source>
        <dbReference type="ARBA" id="ARBA00004167"/>
    </source>
</evidence>
<dbReference type="PANTHER" id="PTHR24028">
    <property type="entry name" value="CADHERIN-87A"/>
    <property type="match status" value="1"/>
</dbReference>
<dbReference type="PANTHER" id="PTHR24028:SF328">
    <property type="entry name" value="CADHERIN-3"/>
    <property type="match status" value="1"/>
</dbReference>
<organism evidence="6 7">
    <name type="scientific">Microvirga arabica</name>
    <dbReference type="NCBI Taxonomy" id="1128671"/>
    <lineage>
        <taxon>Bacteria</taxon>
        <taxon>Pseudomonadati</taxon>
        <taxon>Pseudomonadota</taxon>
        <taxon>Alphaproteobacteria</taxon>
        <taxon>Hyphomicrobiales</taxon>
        <taxon>Methylobacteriaceae</taxon>
        <taxon>Microvirga</taxon>
    </lineage>
</organism>
<dbReference type="Gene3D" id="2.150.10.10">
    <property type="entry name" value="Serralysin-like metalloprotease, C-terminal"/>
    <property type="match status" value="1"/>
</dbReference>
<evidence type="ECO:0000256" key="4">
    <source>
        <dbReference type="ARBA" id="ARBA00023180"/>
    </source>
</evidence>
<dbReference type="InterPro" id="IPR018511">
    <property type="entry name" value="Hemolysin-typ_Ca-bd_CS"/>
</dbReference>
<keyword evidence="3" id="KW-0472">Membrane</keyword>
<gene>
    <name evidence="6" type="ORF">ACETIH_17135</name>
</gene>
<dbReference type="PROSITE" id="PS50268">
    <property type="entry name" value="CADHERIN_2"/>
    <property type="match status" value="2"/>
</dbReference>
<evidence type="ECO:0000259" key="5">
    <source>
        <dbReference type="PROSITE" id="PS50268"/>
    </source>
</evidence>
<comment type="caution">
    <text evidence="6">The sequence shown here is derived from an EMBL/GenBank/DDBJ whole genome shotgun (WGS) entry which is preliminary data.</text>
</comment>
<feature type="domain" description="Cadherin" evidence="5">
    <location>
        <begin position="397"/>
        <end position="498"/>
    </location>
</feature>
<dbReference type="InterPro" id="IPR050174">
    <property type="entry name" value="Protocadherin/Cadherin-CA"/>
</dbReference>